<evidence type="ECO:0000256" key="1">
    <source>
        <dbReference type="SAM" id="MobiDB-lite"/>
    </source>
</evidence>
<feature type="region of interest" description="Disordered" evidence="1">
    <location>
        <begin position="1"/>
        <end position="28"/>
    </location>
</feature>
<feature type="compositionally biased region" description="Basic and acidic residues" evidence="1">
    <location>
        <begin position="7"/>
        <end position="17"/>
    </location>
</feature>
<dbReference type="Pfam" id="PF13376">
    <property type="entry name" value="OmdA"/>
    <property type="match status" value="1"/>
</dbReference>
<dbReference type="Proteomes" id="UP001185755">
    <property type="component" value="Unassembled WGS sequence"/>
</dbReference>
<sequence>MRNRSVQHHDEMERAVTAEESPSSASDHPATWKFDYPIIHAETRAQWRSWLARNHPSTRGVWLCSWRTTTDRPRCPYPEAVEEAICFGWIDSTNTVLDEERSLQLFTPRRPKSQWTRLNRKRATDMEDRGLMTEAGRRTIAAAKTNGWWTIADQVEDLQEPLELTTALNRDPNARNTWDGFPPSARKQMLWWIVSAVRDDTRAGRITQVVAEAAAGRRARG</sequence>
<keyword evidence="3" id="KW-1185">Reference proteome</keyword>
<reference evidence="2 3" key="1">
    <citation type="submission" date="2023-10" db="EMBL/GenBank/DDBJ databases">
        <title>Development of a sustainable strategy for remediation of hydrocarbon-contaminated territories based on the waste exchange concept.</title>
        <authorList>
            <person name="Krivoruchko A."/>
        </authorList>
    </citation>
    <scope>NUCLEOTIDE SEQUENCE [LARGE SCALE GENOMIC DNA]</scope>
    <source>
        <strain evidence="2 3">IEGM 1323</strain>
    </source>
</reference>
<dbReference type="EMBL" id="JAWLJX010000003">
    <property type="protein sequence ID" value="MDV6262166.1"/>
    <property type="molecule type" value="Genomic_DNA"/>
</dbReference>
<gene>
    <name evidence="2" type="ORF">R3P96_12525</name>
</gene>
<name>A0ABU4BDH1_9NOCA</name>
<evidence type="ECO:0000313" key="2">
    <source>
        <dbReference type="EMBL" id="MDV6262166.1"/>
    </source>
</evidence>
<proteinExistence type="predicted"/>
<dbReference type="RefSeq" id="WP_317564622.1">
    <property type="nucleotide sequence ID" value="NZ_JAWLJX010000003.1"/>
</dbReference>
<accession>A0ABU4BDH1</accession>
<organism evidence="2 3">
    <name type="scientific">Rhodococcoides yunnanense</name>
    <dbReference type="NCBI Taxonomy" id="278209"/>
    <lineage>
        <taxon>Bacteria</taxon>
        <taxon>Bacillati</taxon>
        <taxon>Actinomycetota</taxon>
        <taxon>Actinomycetes</taxon>
        <taxon>Mycobacteriales</taxon>
        <taxon>Nocardiaceae</taxon>
        <taxon>Rhodococcoides</taxon>
    </lineage>
</organism>
<protein>
    <submittedName>
        <fullName evidence="2">YdeI/OmpD-associated family protein</fullName>
    </submittedName>
</protein>
<comment type="caution">
    <text evidence="2">The sequence shown here is derived from an EMBL/GenBank/DDBJ whole genome shotgun (WGS) entry which is preliminary data.</text>
</comment>
<evidence type="ECO:0000313" key="3">
    <source>
        <dbReference type="Proteomes" id="UP001185755"/>
    </source>
</evidence>